<reference evidence="4 5" key="1">
    <citation type="submission" date="2019-02" db="EMBL/GenBank/DDBJ databases">
        <title>Genomic Encyclopedia of Type Strains, Phase IV (KMG-IV): sequencing the most valuable type-strain genomes for metagenomic binning, comparative biology and taxonomic classification.</title>
        <authorList>
            <person name="Goeker M."/>
        </authorList>
    </citation>
    <scope>NUCLEOTIDE SEQUENCE [LARGE SCALE GENOMIC DNA]</scope>
    <source>
        <strain evidence="4 5">DSM 18116</strain>
    </source>
</reference>
<dbReference type="PANTHER" id="PTHR30273:SF2">
    <property type="entry name" value="PROTEIN FECR"/>
    <property type="match status" value="1"/>
</dbReference>
<evidence type="ECO:0000313" key="5">
    <source>
        <dbReference type="Proteomes" id="UP000293874"/>
    </source>
</evidence>
<dbReference type="PANTHER" id="PTHR30273">
    <property type="entry name" value="PERIPLASMIC SIGNAL SENSOR AND SIGMA FACTOR ACTIVATOR FECR-RELATED"/>
    <property type="match status" value="1"/>
</dbReference>
<dbReference type="RefSeq" id="WP_130544096.1">
    <property type="nucleotide sequence ID" value="NZ_CP042431.1"/>
</dbReference>
<keyword evidence="1" id="KW-0472">Membrane</keyword>
<feature type="transmembrane region" description="Helical" evidence="1">
    <location>
        <begin position="91"/>
        <end position="109"/>
    </location>
</feature>
<name>A0A4Q7MG94_9BACT</name>
<evidence type="ECO:0000259" key="3">
    <source>
        <dbReference type="Pfam" id="PF16344"/>
    </source>
</evidence>
<dbReference type="Pfam" id="PF16344">
    <property type="entry name" value="FecR_C"/>
    <property type="match status" value="1"/>
</dbReference>
<dbReference type="GO" id="GO:0016989">
    <property type="term" value="F:sigma factor antagonist activity"/>
    <property type="evidence" value="ECO:0007669"/>
    <property type="project" value="TreeGrafter"/>
</dbReference>
<keyword evidence="5" id="KW-1185">Reference proteome</keyword>
<dbReference type="Pfam" id="PF04773">
    <property type="entry name" value="FecR"/>
    <property type="match status" value="1"/>
</dbReference>
<dbReference type="InterPro" id="IPR012373">
    <property type="entry name" value="Ferrdict_sens_TM"/>
</dbReference>
<dbReference type="InterPro" id="IPR032508">
    <property type="entry name" value="FecR_C"/>
</dbReference>
<feature type="domain" description="FecR protein" evidence="2">
    <location>
        <begin position="185"/>
        <end position="281"/>
    </location>
</feature>
<evidence type="ECO:0000256" key="1">
    <source>
        <dbReference type="SAM" id="Phobius"/>
    </source>
</evidence>
<dbReference type="Gene3D" id="3.55.50.30">
    <property type="match status" value="1"/>
</dbReference>
<dbReference type="OrthoDB" id="9771237at2"/>
<keyword evidence="1" id="KW-0812">Transmembrane</keyword>
<proteinExistence type="predicted"/>
<feature type="domain" description="Protein FecR C-terminal" evidence="3">
    <location>
        <begin position="322"/>
        <end position="388"/>
    </location>
</feature>
<keyword evidence="1" id="KW-1133">Transmembrane helix</keyword>
<protein>
    <submittedName>
        <fullName evidence="4">FecR family protein</fullName>
    </submittedName>
</protein>
<accession>A0A4Q7MG94</accession>
<comment type="caution">
    <text evidence="4">The sequence shown here is derived from an EMBL/GenBank/DDBJ whole genome shotgun (WGS) entry which is preliminary data.</text>
</comment>
<dbReference type="InterPro" id="IPR006860">
    <property type="entry name" value="FecR"/>
</dbReference>
<dbReference type="Gene3D" id="2.60.120.1440">
    <property type="match status" value="1"/>
</dbReference>
<dbReference type="AlphaFoldDB" id="A0A4Q7MG94"/>
<dbReference type="Proteomes" id="UP000293874">
    <property type="component" value="Unassembled WGS sequence"/>
</dbReference>
<gene>
    <name evidence="4" type="ORF">EV199_5602</name>
</gene>
<sequence>MEESYRIKYLLEQVQQRTATRAELDELLGLIRSDEDGSITAMITRFHSDLLRSGTAGISSSQIDWPAAAAEVLQVTRRAVPVRRVPLHRTWWAAASIVVLIGSCLYFFWTRSGTDHDSKPPVVAGTEAIAPGSNGAILTLGDGRQLVLDSLQNGVVAVEAGTELQLQHHQLQYENKAQSATTFNTLTTPRGRLFTVVLPDGTKAWLNAASSIRYPTAFIGEKREVAITGEVYFEVAELATKPFSVRVSESVQVQVLGTSFNVNAYSNEQSINTTLIEGKVKVMAGASPAILTPGKQARIKAGKIEVLSTDTDKVMAWKNGWFNFEGVTLQEIMRQLERWYDIGVVYPNGVPDIDLHGEMTRDVTLQGLLRGLKELGLQYKLEGKQLIILP</sequence>
<dbReference type="EMBL" id="SGXA01000005">
    <property type="protein sequence ID" value="RZS65429.1"/>
    <property type="molecule type" value="Genomic_DNA"/>
</dbReference>
<evidence type="ECO:0000259" key="2">
    <source>
        <dbReference type="Pfam" id="PF04773"/>
    </source>
</evidence>
<organism evidence="4 5">
    <name type="scientific">Pseudobacter ginsenosidimutans</name>
    <dbReference type="NCBI Taxonomy" id="661488"/>
    <lineage>
        <taxon>Bacteria</taxon>
        <taxon>Pseudomonadati</taxon>
        <taxon>Bacteroidota</taxon>
        <taxon>Chitinophagia</taxon>
        <taxon>Chitinophagales</taxon>
        <taxon>Chitinophagaceae</taxon>
        <taxon>Pseudobacter</taxon>
    </lineage>
</organism>
<evidence type="ECO:0000313" key="4">
    <source>
        <dbReference type="EMBL" id="RZS65429.1"/>
    </source>
</evidence>